<evidence type="ECO:0000256" key="1">
    <source>
        <dbReference type="SAM" id="SignalP"/>
    </source>
</evidence>
<dbReference type="SUPFAM" id="SSF69318">
    <property type="entry name" value="Integrin alpha N-terminal domain"/>
    <property type="match status" value="1"/>
</dbReference>
<name>A0ABV1DXC2_9FIRM</name>
<evidence type="ECO:0000313" key="4">
    <source>
        <dbReference type="Proteomes" id="UP001489509"/>
    </source>
</evidence>
<dbReference type="PROSITE" id="PS50853">
    <property type="entry name" value="FN3"/>
    <property type="match status" value="1"/>
</dbReference>
<keyword evidence="4" id="KW-1185">Reference proteome</keyword>
<accession>A0ABV1DXC2</accession>
<proteinExistence type="predicted"/>
<dbReference type="Pfam" id="PF00041">
    <property type="entry name" value="fn3"/>
    <property type="match status" value="1"/>
</dbReference>
<dbReference type="CDD" id="cd00063">
    <property type="entry name" value="FN3"/>
    <property type="match status" value="1"/>
</dbReference>
<dbReference type="InterPro" id="IPR036116">
    <property type="entry name" value="FN3_sf"/>
</dbReference>
<reference evidence="3 4" key="1">
    <citation type="submission" date="2024-03" db="EMBL/GenBank/DDBJ databases">
        <title>Human intestinal bacterial collection.</title>
        <authorList>
            <person name="Pauvert C."/>
            <person name="Hitch T.C.A."/>
            <person name="Clavel T."/>
        </authorList>
    </citation>
    <scope>NUCLEOTIDE SEQUENCE [LARGE SCALE GENOMIC DNA]</scope>
    <source>
        <strain evidence="3 4">CLA-JM-H44</strain>
    </source>
</reference>
<dbReference type="RefSeq" id="WP_349217950.1">
    <property type="nucleotide sequence ID" value="NZ_JBBMFD010000002.1"/>
</dbReference>
<evidence type="ECO:0000313" key="3">
    <source>
        <dbReference type="EMBL" id="MEQ2439686.1"/>
    </source>
</evidence>
<dbReference type="InterPro" id="IPR003961">
    <property type="entry name" value="FN3_dom"/>
</dbReference>
<dbReference type="InterPro" id="IPR013783">
    <property type="entry name" value="Ig-like_fold"/>
</dbReference>
<dbReference type="InterPro" id="IPR028994">
    <property type="entry name" value="Integrin_alpha_N"/>
</dbReference>
<gene>
    <name evidence="3" type="ORF">WMO26_02465</name>
</gene>
<organism evidence="3 4">
    <name type="scientific">Solibaculum intestinale</name>
    <dbReference type="NCBI Taxonomy" id="3133165"/>
    <lineage>
        <taxon>Bacteria</taxon>
        <taxon>Bacillati</taxon>
        <taxon>Bacillota</taxon>
        <taxon>Clostridia</taxon>
        <taxon>Eubacteriales</taxon>
        <taxon>Oscillospiraceae</taxon>
        <taxon>Solibaculum</taxon>
    </lineage>
</organism>
<evidence type="ECO:0000259" key="2">
    <source>
        <dbReference type="PROSITE" id="PS50853"/>
    </source>
</evidence>
<sequence length="896" mass="97316">MKKAVSIVVLLCMILSLFTLQVGAAGEPATPKNILFTPVTTDSVTITWDASEGATGYNVYRREAGKGTLEKIAEVTTPTYVDTSVEKAHDYYYSVTAVNANGESAGTNEAFIMTAGDRAVLLNYFNIKEIAGPACRLRIGDLDGDGRNDILAVNTAQNTSDARNPRVVWSVTAFSIEGEMMWQWFANPEKPLPNMWITKTGADEPCQIQDVDGDGYNEVVLVGNPTYDPYKSSNVSTSGDVFYILDGKDGSIKHQKSFAEAGLGNNLHDCIVLGNFDGRTVNGRDVNQFMVLKERYGNIQVFELFDKETQEFTFKKVWGYNESTKGQAVAGHMPLATDLDGDGKDELLFNYTVMNGDGTVRWKVPNEIRDEEGNLLGTATDHVDTIQVGDVDGNPENGLEVVLGGGGAGMSTFCFTADGELLWTNNIAHEPQSLILADFRTEAKGLELYGLDRRNRSNYPVGHDGLFLVGSQGEDLYKEPDNPQGWSTIVVRMPNWTGTWAPLSLAFFRNDQANAADPDKYPDATENNWLPSIYDGYFNVLFELPGQDARFMVANLVGDSRDEIVGYTDAGDIWIYANGEAPMDSLVTGTPRQQTDFLGNYSRYPTDKFEVNLAEREPAAPVAENVQGNSAFINWTPVIGATGYTLYRNGEKIGDFTDVGYQETDLPLGTYEYTVVATDGTVTSPESYPLTLAIEKPVAQTDKGLYNVNETITVSIKTLDTVTRVGLANEARNSMAVDNSYFGVDNGDGTKTFTVTLALGSAGTRELTVLTAGDDGELTATDTTVSFTVSNTPIAPPEGDSPKVISAKLVSGAMKVNTPITFEVKTNTDVAKVAFFNESGAGLAGSRTYEDADGVRTWTITLSIGSAGKRTLDLKYQGNDGVWVDTDKTVTFTLGR</sequence>
<keyword evidence="1" id="KW-0732">Signal</keyword>
<dbReference type="PANTHER" id="PTHR43118">
    <property type="entry name" value="RHAMNOGALACTURONAN LYASE (EUROFUNG)"/>
    <property type="match status" value="1"/>
</dbReference>
<dbReference type="PANTHER" id="PTHR43118:SF1">
    <property type="entry name" value="RHAMNOGALACTURONAN LYASE (EUROFUNG)"/>
    <property type="match status" value="1"/>
</dbReference>
<feature type="signal peptide" evidence="1">
    <location>
        <begin position="1"/>
        <end position="24"/>
    </location>
</feature>
<dbReference type="SMART" id="SM00060">
    <property type="entry name" value="FN3"/>
    <property type="match status" value="2"/>
</dbReference>
<dbReference type="EMBL" id="JBBMFD010000002">
    <property type="protein sequence ID" value="MEQ2439686.1"/>
    <property type="molecule type" value="Genomic_DNA"/>
</dbReference>
<protein>
    <submittedName>
        <fullName evidence="3">Fibronectin type III domain-containing protein</fullName>
    </submittedName>
</protein>
<feature type="domain" description="Fibronectin type-III" evidence="2">
    <location>
        <begin position="30"/>
        <end position="117"/>
    </location>
</feature>
<feature type="chain" id="PRO_5045649907" evidence="1">
    <location>
        <begin position="25"/>
        <end position="896"/>
    </location>
</feature>
<dbReference type="SUPFAM" id="SSF49265">
    <property type="entry name" value="Fibronectin type III"/>
    <property type="match status" value="2"/>
</dbReference>
<dbReference type="InterPro" id="IPR034641">
    <property type="entry name" value="RGL11"/>
</dbReference>
<dbReference type="Proteomes" id="UP001489509">
    <property type="component" value="Unassembled WGS sequence"/>
</dbReference>
<comment type="caution">
    <text evidence="3">The sequence shown here is derived from an EMBL/GenBank/DDBJ whole genome shotgun (WGS) entry which is preliminary data.</text>
</comment>
<dbReference type="Gene3D" id="2.60.40.10">
    <property type="entry name" value="Immunoglobulins"/>
    <property type="match status" value="2"/>
</dbReference>